<evidence type="ECO:0000259" key="3">
    <source>
        <dbReference type="Pfam" id="PF01471"/>
    </source>
</evidence>
<feature type="compositionally biased region" description="Polar residues" evidence="1">
    <location>
        <begin position="61"/>
        <end position="76"/>
    </location>
</feature>
<evidence type="ECO:0000256" key="2">
    <source>
        <dbReference type="SAM" id="Phobius"/>
    </source>
</evidence>
<dbReference type="GO" id="GO:0016787">
    <property type="term" value="F:hydrolase activity"/>
    <property type="evidence" value="ECO:0007669"/>
    <property type="project" value="UniProtKB-KW"/>
</dbReference>
<feature type="region of interest" description="Disordered" evidence="1">
    <location>
        <begin position="1"/>
        <end position="25"/>
    </location>
</feature>
<evidence type="ECO:0000313" key="5">
    <source>
        <dbReference type="Proteomes" id="UP000546642"/>
    </source>
</evidence>
<dbReference type="InterPro" id="IPR036365">
    <property type="entry name" value="PGBD-like_sf"/>
</dbReference>
<feature type="compositionally biased region" description="Acidic residues" evidence="1">
    <location>
        <begin position="10"/>
        <end position="19"/>
    </location>
</feature>
<dbReference type="AlphaFoldDB" id="A0A7X0D8I3"/>
<accession>A0A7X0D8I3</accession>
<dbReference type="EMBL" id="JACHDS010000001">
    <property type="protein sequence ID" value="MBB6174771.1"/>
    <property type="molecule type" value="Genomic_DNA"/>
</dbReference>
<comment type="caution">
    <text evidence="4">The sequence shown here is derived from an EMBL/GenBank/DDBJ whole genome shotgun (WGS) entry which is preliminary data.</text>
</comment>
<evidence type="ECO:0000256" key="1">
    <source>
        <dbReference type="SAM" id="MobiDB-lite"/>
    </source>
</evidence>
<reference evidence="4 5" key="1">
    <citation type="submission" date="2020-08" db="EMBL/GenBank/DDBJ databases">
        <title>Sequencing the genomes of 1000 actinobacteria strains.</title>
        <authorList>
            <person name="Klenk H.-P."/>
        </authorList>
    </citation>
    <scope>NUCLEOTIDE SEQUENCE [LARGE SCALE GENOMIC DNA]</scope>
    <source>
        <strain evidence="4 5">DSM 46659</strain>
    </source>
</reference>
<dbReference type="InterPro" id="IPR002477">
    <property type="entry name" value="Peptidoglycan-bd-like"/>
</dbReference>
<dbReference type="SUPFAM" id="SSF47090">
    <property type="entry name" value="PGBD-like"/>
    <property type="match status" value="1"/>
</dbReference>
<feature type="transmembrane region" description="Helical" evidence="2">
    <location>
        <begin position="32"/>
        <end position="53"/>
    </location>
</feature>
<dbReference type="GO" id="GO:1990281">
    <property type="term" value="C:efflux pump complex"/>
    <property type="evidence" value="ECO:0007669"/>
    <property type="project" value="TreeGrafter"/>
</dbReference>
<organism evidence="4 5">
    <name type="scientific">Nocardiopsis mwathae</name>
    <dbReference type="NCBI Taxonomy" id="1472723"/>
    <lineage>
        <taxon>Bacteria</taxon>
        <taxon>Bacillati</taxon>
        <taxon>Actinomycetota</taxon>
        <taxon>Actinomycetes</taxon>
        <taxon>Streptosporangiales</taxon>
        <taxon>Nocardiopsidaceae</taxon>
        <taxon>Nocardiopsis</taxon>
    </lineage>
</organism>
<feature type="domain" description="Peptidoglycan binding-like" evidence="3">
    <location>
        <begin position="146"/>
        <end position="196"/>
    </location>
</feature>
<dbReference type="Gene3D" id="2.40.420.20">
    <property type="match status" value="1"/>
</dbReference>
<keyword evidence="2" id="KW-1133">Transmembrane helix</keyword>
<dbReference type="Proteomes" id="UP000546642">
    <property type="component" value="Unassembled WGS sequence"/>
</dbReference>
<name>A0A7X0D8I3_9ACTN</name>
<dbReference type="GO" id="GO:0015562">
    <property type="term" value="F:efflux transmembrane transporter activity"/>
    <property type="evidence" value="ECO:0007669"/>
    <property type="project" value="TreeGrafter"/>
</dbReference>
<feature type="region of interest" description="Disordered" evidence="1">
    <location>
        <begin position="211"/>
        <end position="230"/>
    </location>
</feature>
<feature type="region of interest" description="Disordered" evidence="1">
    <location>
        <begin position="258"/>
        <end position="288"/>
    </location>
</feature>
<keyword evidence="2" id="KW-0472">Membrane</keyword>
<dbReference type="RefSeq" id="WP_184079009.1">
    <property type="nucleotide sequence ID" value="NZ_JACHDS010000001.1"/>
</dbReference>
<proteinExistence type="predicted"/>
<evidence type="ECO:0000313" key="4">
    <source>
        <dbReference type="EMBL" id="MBB6174771.1"/>
    </source>
</evidence>
<dbReference type="PANTHER" id="PTHR30469:SF15">
    <property type="entry name" value="HLYD FAMILY OF SECRETION PROTEINS"/>
    <property type="match status" value="1"/>
</dbReference>
<protein>
    <submittedName>
        <fullName evidence="4">Peptidoglycan hydrolase-like protein with peptidoglycan-binding domain</fullName>
    </submittedName>
</protein>
<sequence length="383" mass="39612">MSVATRAADVTDDGPPEEEPAPRRSRRLKVTVATLVLLTVAALAAMGAVLVWGGPEDGADTGSTPPTATTQVQRTTLQERKSVDGKLGYAGRGSVVSGAEGVVTWLPKQGAVIDPGGRLYEVDGRPVILLRGDKPAFRTLAVGDKGEDVRRFEQALSELGYGGFTVDDEYTALTAYAVKQWQKDVGLPQSGEVDPAHVWFAADSVRVSGKDVKVGERTSPSAPVMSTTSDERVVDVPLKVEDRDLVDKGDEVEVELPGGETATGTVTSVGSVAKEEKSDDGGPDSGGGGTVVDVVVELDDVPEGAFFDSAPVKVRLVSESVEDVLAVPVGALIALPGGGYGVSVVGEDGRVTDVGVTTGKFADGQVEISGTGIEEGTEVVVPE</sequence>
<feature type="region of interest" description="Disordered" evidence="1">
    <location>
        <begin position="57"/>
        <end position="79"/>
    </location>
</feature>
<dbReference type="Gene3D" id="1.10.101.10">
    <property type="entry name" value="PGBD-like superfamily/PGBD"/>
    <property type="match status" value="1"/>
</dbReference>
<dbReference type="Pfam" id="PF01471">
    <property type="entry name" value="PG_binding_1"/>
    <property type="match status" value="1"/>
</dbReference>
<keyword evidence="5" id="KW-1185">Reference proteome</keyword>
<dbReference type="InterPro" id="IPR036366">
    <property type="entry name" value="PGBDSf"/>
</dbReference>
<dbReference type="PANTHER" id="PTHR30469">
    <property type="entry name" value="MULTIDRUG RESISTANCE PROTEIN MDTA"/>
    <property type="match status" value="1"/>
</dbReference>
<feature type="compositionally biased region" description="Low complexity" evidence="1">
    <location>
        <begin position="258"/>
        <end position="272"/>
    </location>
</feature>
<feature type="compositionally biased region" description="Polar residues" evidence="1">
    <location>
        <begin position="218"/>
        <end position="228"/>
    </location>
</feature>
<keyword evidence="2" id="KW-0812">Transmembrane</keyword>
<gene>
    <name evidence="4" type="ORF">HNR23_004831</name>
</gene>
<keyword evidence="4" id="KW-0378">Hydrolase</keyword>